<dbReference type="GO" id="GO:0008270">
    <property type="term" value="F:zinc ion binding"/>
    <property type="evidence" value="ECO:0007669"/>
    <property type="project" value="InterPro"/>
</dbReference>
<feature type="region of interest" description="Disordered" evidence="2">
    <location>
        <begin position="500"/>
        <end position="528"/>
    </location>
</feature>
<name>A0A1L7D093_9CORY</name>
<dbReference type="SUPFAM" id="SSF55846">
    <property type="entry name" value="N-acetylmuramoyl-L-alanine amidase-like"/>
    <property type="match status" value="1"/>
</dbReference>
<organism evidence="4 5">
    <name type="scientific">Corynebacterium sphenisci DSM 44792</name>
    <dbReference type="NCBI Taxonomy" id="1437874"/>
    <lineage>
        <taxon>Bacteria</taxon>
        <taxon>Bacillati</taxon>
        <taxon>Actinomycetota</taxon>
        <taxon>Actinomycetes</taxon>
        <taxon>Mycobacteriales</taxon>
        <taxon>Corynebacteriaceae</taxon>
        <taxon>Corynebacterium</taxon>
    </lineage>
</organism>
<dbReference type="GO" id="GO:0009253">
    <property type="term" value="P:peptidoglycan catabolic process"/>
    <property type="evidence" value="ECO:0007669"/>
    <property type="project" value="InterPro"/>
</dbReference>
<gene>
    <name evidence="4" type="ORF">CSPHI_11695</name>
</gene>
<comment type="similarity">
    <text evidence="1">Belongs to the N-acetylmuramoyl-L-alanine amidase 2 family.</text>
</comment>
<dbReference type="InterPro" id="IPR015510">
    <property type="entry name" value="PGRP"/>
</dbReference>
<dbReference type="Pfam" id="PF01510">
    <property type="entry name" value="Amidase_2"/>
    <property type="match status" value="1"/>
</dbReference>
<dbReference type="InterPro" id="IPR036505">
    <property type="entry name" value="Amidase/PGRP_sf"/>
</dbReference>
<dbReference type="OrthoDB" id="514320at2"/>
<dbReference type="CDD" id="cd06583">
    <property type="entry name" value="PGRP"/>
    <property type="match status" value="1"/>
</dbReference>
<dbReference type="EMBL" id="CP009248">
    <property type="protein sequence ID" value="APT91514.1"/>
    <property type="molecule type" value="Genomic_DNA"/>
</dbReference>
<feature type="domain" description="Peptidoglycan recognition protein family" evidence="3">
    <location>
        <begin position="260"/>
        <end position="408"/>
    </location>
</feature>
<dbReference type="GO" id="GO:0008745">
    <property type="term" value="F:N-acetylmuramoyl-L-alanine amidase activity"/>
    <property type="evidence" value="ECO:0007669"/>
    <property type="project" value="InterPro"/>
</dbReference>
<feature type="region of interest" description="Disordered" evidence="2">
    <location>
        <begin position="462"/>
        <end position="488"/>
    </location>
</feature>
<dbReference type="InterPro" id="IPR002502">
    <property type="entry name" value="Amidase_domain"/>
</dbReference>
<evidence type="ECO:0000313" key="4">
    <source>
        <dbReference type="EMBL" id="APT91514.1"/>
    </source>
</evidence>
<dbReference type="SMART" id="SM00701">
    <property type="entry name" value="PGRP"/>
    <property type="match status" value="1"/>
</dbReference>
<dbReference type="PANTHER" id="PTHR11022">
    <property type="entry name" value="PEPTIDOGLYCAN RECOGNITION PROTEIN"/>
    <property type="match status" value="1"/>
</dbReference>
<dbReference type="KEGG" id="csph:CSPHI_11695"/>
<dbReference type="Pfam" id="PF08310">
    <property type="entry name" value="LGFP"/>
    <property type="match status" value="1"/>
</dbReference>
<dbReference type="Proteomes" id="UP000185469">
    <property type="component" value="Chromosome"/>
</dbReference>
<dbReference type="PANTHER" id="PTHR11022:SF41">
    <property type="entry name" value="PEPTIDOGLYCAN-RECOGNITION PROTEIN LC-RELATED"/>
    <property type="match status" value="1"/>
</dbReference>
<evidence type="ECO:0000259" key="3">
    <source>
        <dbReference type="SMART" id="SM00701"/>
    </source>
</evidence>
<evidence type="ECO:0000256" key="1">
    <source>
        <dbReference type="ARBA" id="ARBA00007553"/>
    </source>
</evidence>
<evidence type="ECO:0000256" key="2">
    <source>
        <dbReference type="SAM" id="MobiDB-lite"/>
    </source>
</evidence>
<feature type="region of interest" description="Disordered" evidence="2">
    <location>
        <begin position="190"/>
        <end position="214"/>
    </location>
</feature>
<dbReference type="AlphaFoldDB" id="A0A1L7D093"/>
<dbReference type="InterPro" id="IPR006619">
    <property type="entry name" value="PGRP_domain_met/bac"/>
</dbReference>
<evidence type="ECO:0000313" key="5">
    <source>
        <dbReference type="Proteomes" id="UP000185469"/>
    </source>
</evidence>
<feature type="compositionally biased region" description="Low complexity" evidence="2">
    <location>
        <begin position="509"/>
        <end position="528"/>
    </location>
</feature>
<protein>
    <recommendedName>
        <fullName evidence="3">Peptidoglycan recognition protein family domain-containing protein</fullName>
    </recommendedName>
</protein>
<sequence>MALRRRIRASANGRRSLILGAVAALAAAPLVALGGGAPITLTQQEGTGPIDASVVTVPIAEAINVTVDDAAIATQSLADGLHPDRGVVKEIRRAEEFSMFALTWYGDPDVAVFVRAERPDGTWSQWYDTDADNPSDTAADEIQGTELLYIEPTRAVQISTHGLDIFRDAAGRAVDAAEAAVEQARAAAETAVGSAGEAPAGPGAPAAPAAPDTPAQWADIRPVADEADSLDVNAVLIDGDAGANEGIAPIVDATNVTGMPQVITRSGWGANESIRCGSPTINEQVKGTTVHHTAGSNNYTEAQAAGIVRGIYQYHAVTRGWCDIGYNALVDKYGNIYEGRYGGLDKAVQGAHSGGFNKDTWAISILGNYESVAPTQASITAVGNMLGWRLSLEDADPTGTTQLTSGGSSYARYPRGTTVTLPRVFGHRDTGQTTCPGDSAYARLAEIRAIAKAKYDRIQSGAVDNEAPGGDTGLIVDGDGDGDGPSAGEVADAIAEAIGSTGADDGDADGAAGEPPAAGDEGAHAHPGSVGSHSIFAAVLGLLGAPGIGETADELIAAIGGQDPQATIADIPVLVDIVLQANEDNDFAAEWREVLATLGGVLGDAESGVQTGGTVANDAGRADPLRYVKFSHGIITSSRTTGTHALWGEIADAWAARGFETGPLGAPVGRQAKDGDLWRVDFQHGSITFDEATGEIAVHED</sequence>
<reference evidence="4 5" key="1">
    <citation type="submission" date="2014-08" db="EMBL/GenBank/DDBJ databases">
        <title>Complete genome sequence of Corynebacterium sphenisci CECT 5990(T) (=DSM 44792(T)), isolated from healthy wild penguins.</title>
        <authorList>
            <person name="Ruckert C."/>
            <person name="Albersmeier A."/>
            <person name="Winkler A."/>
            <person name="Kalinowski J."/>
        </authorList>
    </citation>
    <scope>NUCLEOTIDE SEQUENCE [LARGE SCALE GENOMIC DNA]</scope>
    <source>
        <strain evidence="4 5">DSM 44792</strain>
    </source>
</reference>
<dbReference type="RefSeq" id="WP_075693401.1">
    <property type="nucleotide sequence ID" value="NZ_CP009248.1"/>
</dbReference>
<proteinExistence type="inferred from homology"/>
<dbReference type="Gene3D" id="3.40.80.10">
    <property type="entry name" value="Peptidoglycan recognition protein-like"/>
    <property type="match status" value="1"/>
</dbReference>
<dbReference type="STRING" id="1437874.CSPHI_11695"/>
<dbReference type="InterPro" id="IPR013207">
    <property type="entry name" value="LGFP"/>
</dbReference>
<accession>A0A1L7D093</accession>
<keyword evidence="5" id="KW-1185">Reference proteome</keyword>